<dbReference type="Pfam" id="PF13764">
    <property type="entry name" value="E3_UbLigase_R4"/>
    <property type="match status" value="1"/>
</dbReference>
<protein>
    <recommendedName>
        <fullName evidence="1">E3 ubiquitin ligase UBR4 C-terminal domain-containing protein</fullName>
    </recommendedName>
</protein>
<accession>A0AAW1RRY1</accession>
<organism evidence="2 3">
    <name type="scientific">Apatococcus fuscideae</name>
    <dbReference type="NCBI Taxonomy" id="2026836"/>
    <lineage>
        <taxon>Eukaryota</taxon>
        <taxon>Viridiplantae</taxon>
        <taxon>Chlorophyta</taxon>
        <taxon>core chlorophytes</taxon>
        <taxon>Trebouxiophyceae</taxon>
        <taxon>Chlorellales</taxon>
        <taxon>Chlorellaceae</taxon>
        <taxon>Apatococcus</taxon>
    </lineage>
</organism>
<reference evidence="2 3" key="1">
    <citation type="journal article" date="2024" name="Nat. Commun.">
        <title>Phylogenomics reveals the evolutionary origins of lichenization in chlorophyte algae.</title>
        <authorList>
            <person name="Puginier C."/>
            <person name="Libourel C."/>
            <person name="Otte J."/>
            <person name="Skaloud P."/>
            <person name="Haon M."/>
            <person name="Grisel S."/>
            <person name="Petersen M."/>
            <person name="Berrin J.G."/>
            <person name="Delaux P.M."/>
            <person name="Dal Grande F."/>
            <person name="Keller J."/>
        </authorList>
    </citation>
    <scope>NUCLEOTIDE SEQUENCE [LARGE SCALE GENOMIC DNA]</scope>
    <source>
        <strain evidence="2 3">SAG 2523</strain>
    </source>
</reference>
<gene>
    <name evidence="2" type="ORF">WJX84_007336</name>
</gene>
<name>A0AAW1RRY1_9CHLO</name>
<dbReference type="Proteomes" id="UP001485043">
    <property type="component" value="Unassembled WGS sequence"/>
</dbReference>
<dbReference type="PANTHER" id="PTHR21725">
    <property type="entry name" value="E3 UBIQUITIN-PROTEIN LIGASE UBR4"/>
    <property type="match status" value="1"/>
</dbReference>
<feature type="domain" description="E3 ubiquitin ligase UBR4 C-terminal" evidence="1">
    <location>
        <begin position="42"/>
        <end position="105"/>
    </location>
</feature>
<reference evidence="2" key="2">
    <citation type="submission" date="2024-04" db="EMBL/GenBank/DDBJ databases">
        <authorList>
            <person name="Dal Grande F."/>
            <person name="Keller J."/>
            <person name="Delaux P.-M."/>
        </authorList>
    </citation>
    <scope>NUCLEOTIDE SEQUENCE</scope>
    <source>
        <strain evidence="2">SAG 2523</strain>
    </source>
</reference>
<feature type="non-terminal residue" evidence="2">
    <location>
        <position position="1"/>
    </location>
</feature>
<evidence type="ECO:0000313" key="2">
    <source>
        <dbReference type="EMBL" id="KAK9835931.1"/>
    </source>
</evidence>
<keyword evidence="3" id="KW-1185">Reference proteome</keyword>
<dbReference type="EMBL" id="JALJOV010002046">
    <property type="protein sequence ID" value="KAK9835931.1"/>
    <property type="molecule type" value="Genomic_DNA"/>
</dbReference>
<dbReference type="AlphaFoldDB" id="A0AAW1RRY1"/>
<dbReference type="InterPro" id="IPR025704">
    <property type="entry name" value="E3_Ub_ligase_UBR4_C"/>
</dbReference>
<evidence type="ECO:0000313" key="3">
    <source>
        <dbReference type="Proteomes" id="UP001485043"/>
    </source>
</evidence>
<sequence>RCQRGQWRAAVATFLDNLVTIGTGQGQSASRARSRASAIPSHVQVSLMASDIASVLERFASGLSFSDQSQGGGKESNSYLAPYLVQLGRHLANSCSAHDQQALQQVAVALGEPLPGDWRALAATATVQKLPYVLAHAETPWAGVGIPNGPQA</sequence>
<comment type="caution">
    <text evidence="2">The sequence shown here is derived from an EMBL/GenBank/DDBJ whole genome shotgun (WGS) entry which is preliminary data.</text>
</comment>
<dbReference type="PANTHER" id="PTHR21725:SF1">
    <property type="entry name" value="E3 UBIQUITIN-PROTEIN LIGASE UBR4"/>
    <property type="match status" value="1"/>
</dbReference>
<proteinExistence type="predicted"/>
<dbReference type="InterPro" id="IPR045189">
    <property type="entry name" value="UBR4-like"/>
</dbReference>
<dbReference type="EMBL" id="JALJOV010002046">
    <property type="protein sequence ID" value="KAK9835930.1"/>
    <property type="molecule type" value="Genomic_DNA"/>
</dbReference>
<evidence type="ECO:0000259" key="1">
    <source>
        <dbReference type="Pfam" id="PF13764"/>
    </source>
</evidence>